<dbReference type="PANTHER" id="PTHR30151">
    <property type="entry name" value="ALKANE SULFONATE ABC TRANSPORTER-RELATED, MEMBRANE SUBUNIT"/>
    <property type="match status" value="1"/>
</dbReference>
<evidence type="ECO:0000313" key="9">
    <source>
        <dbReference type="EMBL" id="GAA1797278.1"/>
    </source>
</evidence>
<reference evidence="10" key="1">
    <citation type="journal article" date="2019" name="Int. J. Syst. Evol. Microbiol.">
        <title>The Global Catalogue of Microorganisms (GCM) 10K type strain sequencing project: providing services to taxonomists for standard genome sequencing and annotation.</title>
        <authorList>
            <consortium name="The Broad Institute Genomics Platform"/>
            <consortium name="The Broad Institute Genome Sequencing Center for Infectious Disease"/>
            <person name="Wu L."/>
            <person name="Ma J."/>
        </authorList>
    </citation>
    <scope>NUCLEOTIDE SEQUENCE [LARGE SCALE GENOMIC DNA]</scope>
    <source>
        <strain evidence="10">JCM 14736</strain>
    </source>
</reference>
<dbReference type="InterPro" id="IPR035906">
    <property type="entry name" value="MetI-like_sf"/>
</dbReference>
<feature type="domain" description="ABC transmembrane type-1" evidence="8">
    <location>
        <begin position="57"/>
        <end position="237"/>
    </location>
</feature>
<comment type="similarity">
    <text evidence="7">Belongs to the binding-protein-dependent transport system permease family.</text>
</comment>
<feature type="transmembrane region" description="Helical" evidence="7">
    <location>
        <begin position="61"/>
        <end position="86"/>
    </location>
</feature>
<evidence type="ECO:0000313" key="10">
    <source>
        <dbReference type="Proteomes" id="UP001500851"/>
    </source>
</evidence>
<evidence type="ECO:0000256" key="1">
    <source>
        <dbReference type="ARBA" id="ARBA00004651"/>
    </source>
</evidence>
<evidence type="ECO:0000256" key="3">
    <source>
        <dbReference type="ARBA" id="ARBA00022475"/>
    </source>
</evidence>
<accession>A0ABP4XZF6</accession>
<keyword evidence="2 7" id="KW-0813">Transport</keyword>
<evidence type="ECO:0000256" key="7">
    <source>
        <dbReference type="RuleBase" id="RU363032"/>
    </source>
</evidence>
<feature type="transmembrane region" description="Helical" evidence="7">
    <location>
        <begin position="123"/>
        <end position="142"/>
    </location>
</feature>
<evidence type="ECO:0000256" key="5">
    <source>
        <dbReference type="ARBA" id="ARBA00022989"/>
    </source>
</evidence>
<dbReference type="EMBL" id="BAAAOB010000004">
    <property type="protein sequence ID" value="GAA1797278.1"/>
    <property type="molecule type" value="Genomic_DNA"/>
</dbReference>
<evidence type="ECO:0000256" key="6">
    <source>
        <dbReference type="ARBA" id="ARBA00023136"/>
    </source>
</evidence>
<proteinExistence type="inferred from homology"/>
<sequence>MKRILGSPAIAFLALPVLLLVAVTAYAALANNIFISTPADVWARFQEWWPTGLQRDLLPSLINVAVGFAAAVVVGTAAGLVLGLFPTARALWSPLIDFIRAIPDAAIVPVLLLIFGLGPGTRMLVVFLSSVWPILIGAMDGAQAIDPRQREMGRAFRVPRTRGFFAVILPATSPQILAGIKIGLSVSFIVVIISEMFGSTEGIGHFVIASQRQFDIAGVWVGTLVIAIIGYLLNTVFGLVQRRILHWHPSSRSLA</sequence>
<evidence type="ECO:0000256" key="2">
    <source>
        <dbReference type="ARBA" id="ARBA00022448"/>
    </source>
</evidence>
<organism evidence="9 10">
    <name type="scientific">Leucobacter iarius</name>
    <dbReference type="NCBI Taxonomy" id="333963"/>
    <lineage>
        <taxon>Bacteria</taxon>
        <taxon>Bacillati</taxon>
        <taxon>Actinomycetota</taxon>
        <taxon>Actinomycetes</taxon>
        <taxon>Micrococcales</taxon>
        <taxon>Microbacteriaceae</taxon>
        <taxon>Leucobacter</taxon>
    </lineage>
</organism>
<dbReference type="InterPro" id="IPR000515">
    <property type="entry name" value="MetI-like"/>
</dbReference>
<name>A0ABP4XZF6_9MICO</name>
<dbReference type="Gene3D" id="1.10.3720.10">
    <property type="entry name" value="MetI-like"/>
    <property type="match status" value="1"/>
</dbReference>
<comment type="subcellular location">
    <subcellularLocation>
        <location evidence="1 7">Cell membrane</location>
        <topology evidence="1 7">Multi-pass membrane protein</topology>
    </subcellularLocation>
</comment>
<protein>
    <submittedName>
        <fullName evidence="9">ABC transporter permease</fullName>
    </submittedName>
</protein>
<evidence type="ECO:0000259" key="8">
    <source>
        <dbReference type="PROSITE" id="PS50928"/>
    </source>
</evidence>
<dbReference type="Pfam" id="PF00528">
    <property type="entry name" value="BPD_transp_1"/>
    <property type="match status" value="1"/>
</dbReference>
<keyword evidence="3" id="KW-1003">Cell membrane</keyword>
<dbReference type="Proteomes" id="UP001500851">
    <property type="component" value="Unassembled WGS sequence"/>
</dbReference>
<feature type="transmembrane region" description="Helical" evidence="7">
    <location>
        <begin position="219"/>
        <end position="240"/>
    </location>
</feature>
<feature type="transmembrane region" description="Helical" evidence="7">
    <location>
        <begin position="98"/>
        <end position="117"/>
    </location>
</feature>
<feature type="transmembrane region" description="Helical" evidence="7">
    <location>
        <begin position="163"/>
        <end position="193"/>
    </location>
</feature>
<evidence type="ECO:0000256" key="4">
    <source>
        <dbReference type="ARBA" id="ARBA00022692"/>
    </source>
</evidence>
<comment type="caution">
    <text evidence="9">The sequence shown here is derived from an EMBL/GenBank/DDBJ whole genome shotgun (WGS) entry which is preliminary data.</text>
</comment>
<dbReference type="PROSITE" id="PS50928">
    <property type="entry name" value="ABC_TM1"/>
    <property type="match status" value="1"/>
</dbReference>
<keyword evidence="5 7" id="KW-1133">Transmembrane helix</keyword>
<dbReference type="SUPFAM" id="SSF161098">
    <property type="entry name" value="MetI-like"/>
    <property type="match status" value="1"/>
</dbReference>
<gene>
    <name evidence="9" type="ORF">GCM10009768_27810</name>
</gene>
<keyword evidence="10" id="KW-1185">Reference proteome</keyword>
<dbReference type="PANTHER" id="PTHR30151:SF0">
    <property type="entry name" value="ABC TRANSPORTER PERMEASE PROTEIN MJ0413-RELATED"/>
    <property type="match status" value="1"/>
</dbReference>
<keyword evidence="6 7" id="KW-0472">Membrane</keyword>
<dbReference type="CDD" id="cd06261">
    <property type="entry name" value="TM_PBP2"/>
    <property type="match status" value="1"/>
</dbReference>
<keyword evidence="4 7" id="KW-0812">Transmembrane</keyword>